<keyword evidence="6 12" id="KW-0326">Glycosidase</keyword>
<dbReference type="PROSITE" id="PS51159">
    <property type="entry name" value="CBM21"/>
    <property type="match status" value="1"/>
</dbReference>
<evidence type="ECO:0000256" key="8">
    <source>
        <dbReference type="ARBA" id="ARBA00033442"/>
    </source>
</evidence>
<organism evidence="12">
    <name type="scientific">Blastobotrys adeninivorans</name>
    <name type="common">Yeast</name>
    <name type="synonym">Arxula adeninivorans</name>
    <dbReference type="NCBI Taxonomy" id="409370"/>
    <lineage>
        <taxon>Eukaryota</taxon>
        <taxon>Fungi</taxon>
        <taxon>Dikarya</taxon>
        <taxon>Ascomycota</taxon>
        <taxon>Saccharomycotina</taxon>
        <taxon>Dipodascomycetes</taxon>
        <taxon>Dipodascales</taxon>
        <taxon>Trichomonascaceae</taxon>
        <taxon>Blastobotrys</taxon>
    </lineage>
</organism>
<protein>
    <recommendedName>
        <fullName evidence="3">glucan 1,4-alpha-glucosidase</fullName>
        <ecNumber evidence="3">3.2.1.3</ecNumber>
    </recommendedName>
    <alternativeName>
        <fullName evidence="9">1,4-alpha-D-glucan glucohydrolase</fullName>
    </alternativeName>
    <alternativeName>
        <fullName evidence="8">Glucan 1,4-alpha-glucosidase</fullName>
    </alternativeName>
</protein>
<reference evidence="12" key="2">
    <citation type="submission" date="2014-06" db="EMBL/GenBank/DDBJ databases">
        <title>The complete genome of Blastobotrys (Arxula) adeninivorans LS3 - a yeast of biotechnological interest.</title>
        <authorList>
            <person name="Kunze G."/>
            <person name="Gaillardin C."/>
            <person name="Czernicka M."/>
            <person name="Durrens P."/>
            <person name="Martin T."/>
            <person name="Boer E."/>
            <person name="Gabaldon T."/>
            <person name="Cruz J."/>
            <person name="Talla E."/>
            <person name="Marck C."/>
            <person name="Goffeau A."/>
            <person name="Barbe V."/>
            <person name="Baret P."/>
            <person name="Baronian K."/>
            <person name="Beier S."/>
            <person name="Bleykasten C."/>
            <person name="Bode R."/>
            <person name="Casaregola S."/>
            <person name="Despons L."/>
            <person name="Fairhead C."/>
            <person name="Giersberg M."/>
            <person name="Gierski P."/>
            <person name="Hahnel U."/>
            <person name="Hartmann A."/>
            <person name="Jankowska D."/>
            <person name="Jubin C."/>
            <person name="Jung P."/>
            <person name="Lafontaine I."/>
            <person name="Leh-Louis V."/>
            <person name="Lemaire M."/>
            <person name="Marcet-Houben M."/>
            <person name="Mascher M."/>
            <person name="Morel G."/>
            <person name="Richard G.-F."/>
            <person name="Riechen J."/>
            <person name="Sacerdot C."/>
            <person name="Sarkar A."/>
            <person name="Savel G."/>
            <person name="Schacherer J."/>
            <person name="Sherman D."/>
            <person name="Straub M.-L."/>
            <person name="Stein N."/>
            <person name="Thierry A."/>
            <person name="Trautwein-Schult A."/>
            <person name="Westhof E."/>
            <person name="Worch S."/>
            <person name="Dujon B."/>
            <person name="Souciet J.-L."/>
            <person name="Wincker P."/>
            <person name="Scholz U."/>
            <person name="Neuveglise N."/>
        </authorList>
    </citation>
    <scope>NUCLEOTIDE SEQUENCE</scope>
    <source>
        <strain evidence="12">LS3</strain>
    </source>
</reference>
<dbReference type="PROSITE" id="PS00820">
    <property type="entry name" value="GLUCOAMYLASE"/>
    <property type="match status" value="1"/>
</dbReference>
<evidence type="ECO:0000256" key="10">
    <source>
        <dbReference type="SAM" id="SignalP"/>
    </source>
</evidence>
<dbReference type="EMBL" id="HG937693">
    <property type="protein sequence ID" value="CDP35885.1"/>
    <property type="molecule type" value="Genomic_DNA"/>
</dbReference>
<comment type="similarity">
    <text evidence="2">Belongs to the glycosyl hydrolase 15 family.</text>
</comment>
<evidence type="ECO:0000256" key="3">
    <source>
        <dbReference type="ARBA" id="ARBA00012593"/>
    </source>
</evidence>
<dbReference type="InterPro" id="IPR000165">
    <property type="entry name" value="Glucoamylase"/>
</dbReference>
<evidence type="ECO:0000256" key="4">
    <source>
        <dbReference type="ARBA" id="ARBA00022801"/>
    </source>
</evidence>
<evidence type="ECO:0000313" key="12">
    <source>
        <dbReference type="EMBL" id="CDP35885.1"/>
    </source>
</evidence>
<dbReference type="GO" id="GO:0004339">
    <property type="term" value="F:glucan 1,4-alpha-glucosidase activity"/>
    <property type="evidence" value="ECO:0007669"/>
    <property type="project" value="UniProtKB-EC"/>
</dbReference>
<feature type="domain" description="CBM21" evidence="11">
    <location>
        <begin position="26"/>
        <end position="132"/>
    </location>
</feature>
<dbReference type="Gene3D" id="1.50.10.10">
    <property type="match status" value="1"/>
</dbReference>
<dbReference type="InterPro" id="IPR046966">
    <property type="entry name" value="Glucoamylase_active_site"/>
</dbReference>
<dbReference type="GO" id="GO:0000272">
    <property type="term" value="P:polysaccharide catabolic process"/>
    <property type="evidence" value="ECO:0007669"/>
    <property type="project" value="UniProtKB-KW"/>
</dbReference>
<dbReference type="PANTHER" id="PTHR31616:SF9">
    <property type="entry name" value="GLUCOAMYLASE, INTRACELLULAR SPORULATION-SPECIFIC"/>
    <property type="match status" value="1"/>
</dbReference>
<keyword evidence="5" id="KW-0119">Carbohydrate metabolism</keyword>
<dbReference type="SMR" id="A0A060T440"/>
<dbReference type="InterPro" id="IPR011613">
    <property type="entry name" value="GH15-like"/>
</dbReference>
<reference evidence="12" key="1">
    <citation type="submission" date="2014-02" db="EMBL/GenBank/DDBJ databases">
        <authorList>
            <person name="Genoscope - CEA"/>
        </authorList>
    </citation>
    <scope>NUCLEOTIDE SEQUENCE</scope>
    <source>
        <strain evidence="12">LS3</strain>
    </source>
</reference>
<dbReference type="AlphaFoldDB" id="A0A060T440"/>
<accession>A0A060T440</accession>
<dbReference type="InterPro" id="IPR008928">
    <property type="entry name" value="6-hairpin_glycosidase_sf"/>
</dbReference>
<evidence type="ECO:0000256" key="2">
    <source>
        <dbReference type="ARBA" id="ARBA00006188"/>
    </source>
</evidence>
<dbReference type="EC" id="3.2.1.3" evidence="3"/>
<evidence type="ECO:0000256" key="1">
    <source>
        <dbReference type="ARBA" id="ARBA00001863"/>
    </source>
</evidence>
<dbReference type="PRINTS" id="PR00736">
    <property type="entry name" value="GLHYDRLASE15"/>
</dbReference>
<dbReference type="PANTHER" id="PTHR31616">
    <property type="entry name" value="TREHALASE"/>
    <property type="match status" value="1"/>
</dbReference>
<feature type="chain" id="PRO_5001587970" description="glucan 1,4-alpha-glucosidase" evidence="10">
    <location>
        <begin position="17"/>
        <end position="624"/>
    </location>
</feature>
<evidence type="ECO:0000256" key="5">
    <source>
        <dbReference type="ARBA" id="ARBA00023277"/>
    </source>
</evidence>
<sequence length="624" mass="68981">MRQFLALAAAASIAVADSCHTFTLANSPPDDKAVALSSYSYCGGYLSASAFVKNLSYDKLVTLYWTNADNKSTPLNAGSLDYVKAASDDQSWELWSLNVTTVPDGVDALLNITYVAASIGKTNSQQLNVQVEATGDPIPTPQIPTIYKPYASPSDFSDDITNWLKPSNDSQTGIAKSFLFNNINIPGAAPGTVIAAQSYSEPDYAYTWVRDASLVMDVVNRLYSSAKSEEKRQLYEKILFQYAKAGAQEQNDPTAISGMGEPKFYLNNTAFTGSWGRPQNDGPATRAITLIEFANAYLANGGSQDTVREQLYDSDKYPQVAPIKKDLQFVASNWSSPSFDLWEEEESAHFYTRLVQRKALLLGADFANDMGDHELSDKLKTQASKLSDTLPEFWDSARQLILYEYGPVLRGKYSYKDISVVLGVMHGYANDNVFSYTNDQILATAYQVSTSFLDVYKVANTTSDESGKPLGIPVGRYPEDVYDGVGTSQGNPWYLTTMAMAEFLYRSVQEFEDAGSIIISDTSLPFWKYFASSVDHKAGAKYNKNDQSFKTSLKSLTGWGDAFMRRAKYHTPSSGHMSEEFNRTTGEPRGAKDLTWSYASLLSAAFAREELRNQKNYLTNVADL</sequence>
<proteinExistence type="inferred from homology"/>
<dbReference type="PhylomeDB" id="A0A060T440"/>
<feature type="signal peptide" evidence="10">
    <location>
        <begin position="1"/>
        <end position="16"/>
    </location>
</feature>
<dbReference type="InterPro" id="IPR038175">
    <property type="entry name" value="CBM21_dom_sf"/>
</dbReference>
<dbReference type="SUPFAM" id="SSF48208">
    <property type="entry name" value="Six-hairpin glycosidases"/>
    <property type="match status" value="1"/>
</dbReference>
<dbReference type="Gene3D" id="2.60.40.2440">
    <property type="entry name" value="Carbohydrate binding type-21 domain"/>
    <property type="match status" value="1"/>
</dbReference>
<name>A0A060T440_BLAAD</name>
<comment type="catalytic activity">
    <reaction evidence="1">
        <text>Hydrolysis of terminal (1-&gt;4)-linked alpha-D-glucose residues successively from non-reducing ends of the chains with release of beta-D-glucose.</text>
        <dbReference type="EC" id="3.2.1.3"/>
    </reaction>
</comment>
<dbReference type="InterPro" id="IPR005036">
    <property type="entry name" value="CBM21_dom"/>
</dbReference>
<evidence type="ECO:0000256" key="9">
    <source>
        <dbReference type="ARBA" id="ARBA00033473"/>
    </source>
</evidence>
<gene>
    <name evidence="12" type="ORF">GNLVRS02_ARAD1C45672g</name>
</gene>
<dbReference type="InterPro" id="IPR012341">
    <property type="entry name" value="6hp_glycosidase-like_sf"/>
</dbReference>
<evidence type="ECO:0000256" key="7">
    <source>
        <dbReference type="ARBA" id="ARBA00023326"/>
    </source>
</evidence>
<keyword evidence="4 12" id="KW-0378">Hydrolase</keyword>
<keyword evidence="7" id="KW-0624">Polysaccharide degradation</keyword>
<dbReference type="Pfam" id="PF00723">
    <property type="entry name" value="Glyco_hydro_15"/>
    <property type="match status" value="1"/>
</dbReference>
<dbReference type="GO" id="GO:0000324">
    <property type="term" value="C:fungal-type vacuole"/>
    <property type="evidence" value="ECO:0007669"/>
    <property type="project" value="TreeGrafter"/>
</dbReference>
<evidence type="ECO:0000256" key="6">
    <source>
        <dbReference type="ARBA" id="ARBA00023295"/>
    </source>
</evidence>
<keyword evidence="10" id="KW-0732">Signal</keyword>
<evidence type="ECO:0000259" key="11">
    <source>
        <dbReference type="PROSITE" id="PS51159"/>
    </source>
</evidence>